<evidence type="ECO:0000313" key="2">
    <source>
        <dbReference type="Proteomes" id="UP001328107"/>
    </source>
</evidence>
<sequence>RSCRFQKCVDSGMNEKAIQWPTNSKRAPISSLSELEYGTDLSDSAPISQRVLAIPQTIVDISEINYCGEIFN</sequence>
<dbReference type="EMBL" id="BTRK01000002">
    <property type="protein sequence ID" value="GMR34865.1"/>
    <property type="molecule type" value="Genomic_DNA"/>
</dbReference>
<dbReference type="Proteomes" id="UP001328107">
    <property type="component" value="Unassembled WGS sequence"/>
</dbReference>
<dbReference type="SUPFAM" id="SSF57716">
    <property type="entry name" value="Glucocorticoid receptor-like (DNA-binding domain)"/>
    <property type="match status" value="1"/>
</dbReference>
<gene>
    <name evidence="1" type="ORF">PMAYCL1PPCAC_05060</name>
</gene>
<keyword evidence="2" id="KW-1185">Reference proteome</keyword>
<organism evidence="1 2">
    <name type="scientific">Pristionchus mayeri</name>
    <dbReference type="NCBI Taxonomy" id="1317129"/>
    <lineage>
        <taxon>Eukaryota</taxon>
        <taxon>Metazoa</taxon>
        <taxon>Ecdysozoa</taxon>
        <taxon>Nematoda</taxon>
        <taxon>Chromadorea</taxon>
        <taxon>Rhabditida</taxon>
        <taxon>Rhabditina</taxon>
        <taxon>Diplogasteromorpha</taxon>
        <taxon>Diplogasteroidea</taxon>
        <taxon>Neodiplogasteridae</taxon>
        <taxon>Pristionchus</taxon>
    </lineage>
</organism>
<proteinExistence type="predicted"/>
<feature type="non-terminal residue" evidence="1">
    <location>
        <position position="72"/>
    </location>
</feature>
<protein>
    <submittedName>
        <fullName evidence="1">Uncharacterized protein</fullName>
    </submittedName>
</protein>
<name>A0AAN5C8R6_9BILA</name>
<dbReference type="AlphaFoldDB" id="A0AAN5C8R6"/>
<accession>A0AAN5C8R6</accession>
<reference evidence="2" key="1">
    <citation type="submission" date="2022-10" db="EMBL/GenBank/DDBJ databases">
        <title>Genome assembly of Pristionchus species.</title>
        <authorList>
            <person name="Yoshida K."/>
            <person name="Sommer R.J."/>
        </authorList>
    </citation>
    <scope>NUCLEOTIDE SEQUENCE [LARGE SCALE GENOMIC DNA]</scope>
    <source>
        <strain evidence="2">RS5460</strain>
    </source>
</reference>
<feature type="non-terminal residue" evidence="1">
    <location>
        <position position="1"/>
    </location>
</feature>
<evidence type="ECO:0000313" key="1">
    <source>
        <dbReference type="EMBL" id="GMR34865.1"/>
    </source>
</evidence>
<comment type="caution">
    <text evidence="1">The sequence shown here is derived from an EMBL/GenBank/DDBJ whole genome shotgun (WGS) entry which is preliminary data.</text>
</comment>